<dbReference type="EMBL" id="LGRX02031336">
    <property type="protein sequence ID" value="KAK3244846.1"/>
    <property type="molecule type" value="Genomic_DNA"/>
</dbReference>
<keyword evidence="3" id="KW-1185">Reference proteome</keyword>
<feature type="compositionally biased region" description="Basic and acidic residues" evidence="1">
    <location>
        <begin position="1"/>
        <end position="11"/>
    </location>
</feature>
<reference evidence="2 3" key="1">
    <citation type="journal article" date="2015" name="Genome Biol. Evol.">
        <title>Comparative Genomics of a Bacterivorous Green Alga Reveals Evolutionary Causalities and Consequences of Phago-Mixotrophic Mode of Nutrition.</title>
        <authorList>
            <person name="Burns J.A."/>
            <person name="Paasch A."/>
            <person name="Narechania A."/>
            <person name="Kim E."/>
        </authorList>
    </citation>
    <scope>NUCLEOTIDE SEQUENCE [LARGE SCALE GENOMIC DNA]</scope>
    <source>
        <strain evidence="2 3">PLY_AMNH</strain>
    </source>
</reference>
<comment type="caution">
    <text evidence="2">The sequence shown here is derived from an EMBL/GenBank/DDBJ whole genome shotgun (WGS) entry which is preliminary data.</text>
</comment>
<gene>
    <name evidence="2" type="ORF">CYMTET_45561</name>
</gene>
<name>A0AAE0BY02_9CHLO</name>
<protein>
    <submittedName>
        <fullName evidence="2">Uncharacterized protein</fullName>
    </submittedName>
</protein>
<organism evidence="2 3">
    <name type="scientific">Cymbomonas tetramitiformis</name>
    <dbReference type="NCBI Taxonomy" id="36881"/>
    <lineage>
        <taxon>Eukaryota</taxon>
        <taxon>Viridiplantae</taxon>
        <taxon>Chlorophyta</taxon>
        <taxon>Pyramimonadophyceae</taxon>
        <taxon>Pyramimonadales</taxon>
        <taxon>Pyramimonadaceae</taxon>
        <taxon>Cymbomonas</taxon>
    </lineage>
</organism>
<proteinExistence type="predicted"/>
<accession>A0AAE0BY02</accession>
<feature type="region of interest" description="Disordered" evidence="1">
    <location>
        <begin position="199"/>
        <end position="264"/>
    </location>
</feature>
<dbReference type="AlphaFoldDB" id="A0AAE0BY02"/>
<feature type="compositionally biased region" description="Low complexity" evidence="1">
    <location>
        <begin position="21"/>
        <end position="48"/>
    </location>
</feature>
<feature type="compositionally biased region" description="Low complexity" evidence="1">
    <location>
        <begin position="78"/>
        <end position="95"/>
    </location>
</feature>
<feature type="region of interest" description="Disordered" evidence="1">
    <location>
        <begin position="1"/>
        <end position="100"/>
    </location>
</feature>
<dbReference type="Proteomes" id="UP001190700">
    <property type="component" value="Unassembled WGS sequence"/>
</dbReference>
<feature type="compositionally biased region" description="Low complexity" evidence="1">
    <location>
        <begin position="203"/>
        <end position="243"/>
    </location>
</feature>
<evidence type="ECO:0000313" key="3">
    <source>
        <dbReference type="Proteomes" id="UP001190700"/>
    </source>
</evidence>
<evidence type="ECO:0000256" key="1">
    <source>
        <dbReference type="SAM" id="MobiDB-lite"/>
    </source>
</evidence>
<evidence type="ECO:0000313" key="2">
    <source>
        <dbReference type="EMBL" id="KAK3244846.1"/>
    </source>
</evidence>
<sequence length="264" mass="29802">MLSGRYLRDMGDGVAVERGQQARAAGSRQQQEQQQAQRQRQHQQQAQRQPRKPTPRCPPADARPAAAQGGGSLPEALRQQQDQQQAQRTQDAATQTEEDPCVHQVGGNVDEAIGHALSGANQVHQSPEDALHPVVRLFAPGDIRDSWMALHVDDLTTRLLNFTRVLHPKRVSPKWSWLQLCMAYSHVCTVLSAHLQRQHQHHQQQQDQHQQQQQQQQKRVSVQQQQQQEQQRQDQQQDQQAPAVRPPPAAAARPAAPAARRKNI</sequence>